<dbReference type="EC" id="2.10.1.1" evidence="11"/>
<accession>A0A7Y4M4W5</accession>
<evidence type="ECO:0000256" key="4">
    <source>
        <dbReference type="ARBA" id="ARBA00010763"/>
    </source>
</evidence>
<dbReference type="UniPathway" id="UPA00344"/>
<evidence type="ECO:0000256" key="1">
    <source>
        <dbReference type="ARBA" id="ARBA00001946"/>
    </source>
</evidence>
<keyword evidence="14" id="KW-1185">Reference proteome</keyword>
<dbReference type="SUPFAM" id="SSF63867">
    <property type="entry name" value="MoeA C-terminal domain-like"/>
    <property type="match status" value="1"/>
</dbReference>
<evidence type="ECO:0000256" key="6">
    <source>
        <dbReference type="ARBA" id="ARBA00022679"/>
    </source>
</evidence>
<protein>
    <recommendedName>
        <fullName evidence="11">Molybdopterin molybdenumtransferase</fullName>
        <ecNumber evidence="11">2.10.1.1</ecNumber>
    </recommendedName>
</protein>
<dbReference type="Gene3D" id="3.90.105.10">
    <property type="entry name" value="Molybdopterin biosynthesis moea protein, domain 2"/>
    <property type="match status" value="1"/>
</dbReference>
<comment type="cofactor">
    <cofactor evidence="1 11">
        <name>Mg(2+)</name>
        <dbReference type="ChEBI" id="CHEBI:18420"/>
    </cofactor>
</comment>
<dbReference type="CDD" id="cd00887">
    <property type="entry name" value="MoeA"/>
    <property type="match status" value="1"/>
</dbReference>
<reference evidence="13 14" key="1">
    <citation type="submission" date="2020-03" db="EMBL/GenBank/DDBJ databases">
        <title>Bradyrhizobium diversity isolated from nodules of Muelleranthus trifoliolatus.</title>
        <authorList>
            <person name="Klepa M."/>
            <person name="Helene L."/>
            <person name="Hungria M."/>
        </authorList>
    </citation>
    <scope>NUCLEOTIDE SEQUENCE [LARGE SCALE GENOMIC DNA]</scope>
    <source>
        <strain evidence="13 14">WSM 1744</strain>
    </source>
</reference>
<sequence length="403" mass="42969">MDLMPVADALSAILSGADPLPEEMVALDATYHRTLARDVAARRTQPPQAMSAMDGYAVRAADAADRSARLKVIGEVAAGRPFERKVGSGEAVRIFTGGVIPDGADAVIIQEDTAIDGDHITITEAAIAGRHIRPAGVDFREGEVLLKRGRRLTDRDLSLAAGMNYPELAVHRRPKIAMLATGDELVMPGAIPGPGQIVYSNGYGLRALAHAEGAEVVDLGIAADTVGATTEGIRRARETNADVLITMGGASVGDHDLVKRSLEAEGVTMAFWRIAMRPGKPMMHGRLGDMRVIGLPGNPVSSYVCGFLFLVPLIRALSGRDHVHHQRRSAILGRDLAANDQREDYLRARLEMRKDGTLLALPVNHQDSSLLGNLAAAQALVIRPPFAPAAARGSPCELLRLPE</sequence>
<dbReference type="InterPro" id="IPR005110">
    <property type="entry name" value="MoeA_linker/N"/>
</dbReference>
<dbReference type="GO" id="GO:0006777">
    <property type="term" value="P:Mo-molybdopterin cofactor biosynthetic process"/>
    <property type="evidence" value="ECO:0007669"/>
    <property type="project" value="UniProtKB-UniRule"/>
</dbReference>
<dbReference type="FunFam" id="2.170.190.11:FF:000001">
    <property type="entry name" value="Molybdopterin molybdenumtransferase"/>
    <property type="match status" value="1"/>
</dbReference>
<organism evidence="13 14">
    <name type="scientific">Bradyrhizobium archetypum</name>
    <dbReference type="NCBI Taxonomy" id="2721160"/>
    <lineage>
        <taxon>Bacteria</taxon>
        <taxon>Pseudomonadati</taxon>
        <taxon>Pseudomonadota</taxon>
        <taxon>Alphaproteobacteria</taxon>
        <taxon>Hyphomicrobiales</taxon>
        <taxon>Nitrobacteraceae</taxon>
        <taxon>Bradyrhizobium</taxon>
    </lineage>
</organism>
<dbReference type="Pfam" id="PF03454">
    <property type="entry name" value="MoeA_C"/>
    <property type="match status" value="1"/>
</dbReference>
<dbReference type="InterPro" id="IPR036688">
    <property type="entry name" value="MoeA_C_domain_IV_sf"/>
</dbReference>
<dbReference type="Gene3D" id="3.40.980.10">
    <property type="entry name" value="MoaB/Mog-like domain"/>
    <property type="match status" value="1"/>
</dbReference>
<feature type="domain" description="MoaB/Mog" evidence="12">
    <location>
        <begin position="177"/>
        <end position="316"/>
    </location>
</feature>
<dbReference type="GO" id="GO:0046872">
    <property type="term" value="F:metal ion binding"/>
    <property type="evidence" value="ECO:0007669"/>
    <property type="project" value="UniProtKB-UniRule"/>
</dbReference>
<evidence type="ECO:0000313" key="14">
    <source>
        <dbReference type="Proteomes" id="UP000528734"/>
    </source>
</evidence>
<dbReference type="InterPro" id="IPR001453">
    <property type="entry name" value="MoaB/Mog_dom"/>
</dbReference>
<dbReference type="SUPFAM" id="SSF53218">
    <property type="entry name" value="Molybdenum cofactor biosynthesis proteins"/>
    <property type="match status" value="1"/>
</dbReference>
<keyword evidence="8 11" id="KW-0460">Magnesium</keyword>
<dbReference type="GO" id="GO:0005829">
    <property type="term" value="C:cytosol"/>
    <property type="evidence" value="ECO:0007669"/>
    <property type="project" value="TreeGrafter"/>
</dbReference>
<dbReference type="AlphaFoldDB" id="A0A7Y4M4W5"/>
<comment type="catalytic activity">
    <reaction evidence="10">
        <text>adenylyl-molybdopterin + molybdate = Mo-molybdopterin + AMP + H(+)</text>
        <dbReference type="Rhea" id="RHEA:35047"/>
        <dbReference type="ChEBI" id="CHEBI:15378"/>
        <dbReference type="ChEBI" id="CHEBI:36264"/>
        <dbReference type="ChEBI" id="CHEBI:62727"/>
        <dbReference type="ChEBI" id="CHEBI:71302"/>
        <dbReference type="ChEBI" id="CHEBI:456215"/>
        <dbReference type="EC" id="2.10.1.1"/>
    </reaction>
</comment>
<comment type="function">
    <text evidence="2 11">Catalyzes the insertion of molybdate into adenylated molybdopterin with the concomitant release of AMP.</text>
</comment>
<dbReference type="NCBIfam" id="NF045515">
    <property type="entry name" value="Glp_gephyrin"/>
    <property type="match status" value="1"/>
</dbReference>
<evidence type="ECO:0000256" key="5">
    <source>
        <dbReference type="ARBA" id="ARBA00022505"/>
    </source>
</evidence>
<dbReference type="GO" id="GO:0061599">
    <property type="term" value="F:molybdopterin molybdotransferase activity"/>
    <property type="evidence" value="ECO:0007669"/>
    <property type="project" value="UniProtKB-UniRule"/>
</dbReference>
<evidence type="ECO:0000256" key="2">
    <source>
        <dbReference type="ARBA" id="ARBA00002901"/>
    </source>
</evidence>
<dbReference type="NCBIfam" id="TIGR00177">
    <property type="entry name" value="molyb_syn"/>
    <property type="match status" value="1"/>
</dbReference>
<proteinExistence type="inferred from homology"/>
<dbReference type="InterPro" id="IPR036425">
    <property type="entry name" value="MoaB/Mog-like_dom_sf"/>
</dbReference>
<dbReference type="RefSeq" id="WP_171712576.1">
    <property type="nucleotide sequence ID" value="NZ_JAAVLW010000007.1"/>
</dbReference>
<dbReference type="SUPFAM" id="SSF63882">
    <property type="entry name" value="MoeA N-terminal region -like"/>
    <property type="match status" value="1"/>
</dbReference>
<evidence type="ECO:0000256" key="11">
    <source>
        <dbReference type="RuleBase" id="RU365090"/>
    </source>
</evidence>
<keyword evidence="5 11" id="KW-0500">Molybdenum</keyword>
<keyword evidence="6 11" id="KW-0808">Transferase</keyword>
<keyword evidence="9 11" id="KW-0501">Molybdenum cofactor biosynthesis</keyword>
<dbReference type="Pfam" id="PF00994">
    <property type="entry name" value="MoCF_biosynth"/>
    <property type="match status" value="1"/>
</dbReference>
<dbReference type="Gene3D" id="2.40.340.10">
    <property type="entry name" value="MoeA, C-terminal, domain IV"/>
    <property type="match status" value="1"/>
</dbReference>
<keyword evidence="7 11" id="KW-0479">Metal-binding</keyword>
<dbReference type="Gene3D" id="2.170.190.11">
    <property type="entry name" value="Molybdopterin biosynthesis moea protein, domain 3"/>
    <property type="match status" value="1"/>
</dbReference>
<evidence type="ECO:0000256" key="8">
    <source>
        <dbReference type="ARBA" id="ARBA00022842"/>
    </source>
</evidence>
<evidence type="ECO:0000256" key="7">
    <source>
        <dbReference type="ARBA" id="ARBA00022723"/>
    </source>
</evidence>
<dbReference type="InterPro" id="IPR036135">
    <property type="entry name" value="MoeA_linker/N_sf"/>
</dbReference>
<dbReference type="EMBL" id="JAAVLW010000007">
    <property type="protein sequence ID" value="NOJ49530.1"/>
    <property type="molecule type" value="Genomic_DNA"/>
</dbReference>
<gene>
    <name evidence="13" type="ORF">HCN50_25340</name>
</gene>
<dbReference type="SMART" id="SM00852">
    <property type="entry name" value="MoCF_biosynth"/>
    <property type="match status" value="1"/>
</dbReference>
<evidence type="ECO:0000313" key="13">
    <source>
        <dbReference type="EMBL" id="NOJ49530.1"/>
    </source>
</evidence>
<name>A0A7Y4M4W5_9BRAD</name>
<evidence type="ECO:0000259" key="12">
    <source>
        <dbReference type="SMART" id="SM00852"/>
    </source>
</evidence>
<comment type="caution">
    <text evidence="13">The sequence shown here is derived from an EMBL/GenBank/DDBJ whole genome shotgun (WGS) entry which is preliminary data.</text>
</comment>
<dbReference type="InterPro" id="IPR005111">
    <property type="entry name" value="MoeA_C_domain_IV"/>
</dbReference>
<dbReference type="PANTHER" id="PTHR10192:SF5">
    <property type="entry name" value="GEPHYRIN"/>
    <property type="match status" value="1"/>
</dbReference>
<comment type="pathway">
    <text evidence="3 11">Cofactor biosynthesis; molybdopterin biosynthesis.</text>
</comment>
<dbReference type="PANTHER" id="PTHR10192">
    <property type="entry name" value="MOLYBDOPTERIN BIOSYNTHESIS PROTEIN"/>
    <property type="match status" value="1"/>
</dbReference>
<comment type="similarity">
    <text evidence="4 11">Belongs to the MoeA family.</text>
</comment>
<dbReference type="Pfam" id="PF03453">
    <property type="entry name" value="MoeA_N"/>
    <property type="match status" value="1"/>
</dbReference>
<evidence type="ECO:0000256" key="10">
    <source>
        <dbReference type="ARBA" id="ARBA00047317"/>
    </source>
</evidence>
<evidence type="ECO:0000256" key="9">
    <source>
        <dbReference type="ARBA" id="ARBA00023150"/>
    </source>
</evidence>
<evidence type="ECO:0000256" key="3">
    <source>
        <dbReference type="ARBA" id="ARBA00005046"/>
    </source>
</evidence>
<dbReference type="FunFam" id="3.40.980.10:FF:000004">
    <property type="entry name" value="Molybdopterin molybdenumtransferase"/>
    <property type="match status" value="1"/>
</dbReference>
<dbReference type="Proteomes" id="UP000528734">
    <property type="component" value="Unassembled WGS sequence"/>
</dbReference>
<dbReference type="InterPro" id="IPR038987">
    <property type="entry name" value="MoeA-like"/>
</dbReference>